<dbReference type="EnsemblPlants" id="AET3Gv20528500.13">
    <property type="protein sequence ID" value="AET3Gv20528500.13"/>
    <property type="gene ID" value="AET3Gv20528500"/>
</dbReference>
<feature type="transmembrane region" description="Helical" evidence="1">
    <location>
        <begin position="12"/>
        <end position="32"/>
    </location>
</feature>
<dbReference type="AlphaFoldDB" id="A0A453F0B3"/>
<organism evidence="2 3">
    <name type="scientific">Aegilops tauschii subsp. strangulata</name>
    <name type="common">Goatgrass</name>
    <dbReference type="NCBI Taxonomy" id="200361"/>
    <lineage>
        <taxon>Eukaryota</taxon>
        <taxon>Viridiplantae</taxon>
        <taxon>Streptophyta</taxon>
        <taxon>Embryophyta</taxon>
        <taxon>Tracheophyta</taxon>
        <taxon>Spermatophyta</taxon>
        <taxon>Magnoliopsida</taxon>
        <taxon>Liliopsida</taxon>
        <taxon>Poales</taxon>
        <taxon>Poaceae</taxon>
        <taxon>BOP clade</taxon>
        <taxon>Pooideae</taxon>
        <taxon>Triticodae</taxon>
        <taxon>Triticeae</taxon>
        <taxon>Triticinae</taxon>
        <taxon>Aegilops</taxon>
    </lineage>
</organism>
<dbReference type="Gramene" id="AET3Gv20528500.13">
    <property type="protein sequence ID" value="AET3Gv20528500.13"/>
    <property type="gene ID" value="AET3Gv20528500"/>
</dbReference>
<reference evidence="2" key="4">
    <citation type="submission" date="2019-03" db="UniProtKB">
        <authorList>
            <consortium name="EnsemblPlants"/>
        </authorList>
    </citation>
    <scope>IDENTIFICATION</scope>
</reference>
<proteinExistence type="predicted"/>
<reference evidence="2" key="3">
    <citation type="journal article" date="2017" name="Nature">
        <title>Genome sequence of the progenitor of the wheat D genome Aegilops tauschii.</title>
        <authorList>
            <person name="Luo M.C."/>
            <person name="Gu Y.Q."/>
            <person name="Puiu D."/>
            <person name="Wang H."/>
            <person name="Twardziok S.O."/>
            <person name="Deal K.R."/>
            <person name="Huo N."/>
            <person name="Zhu T."/>
            <person name="Wang L."/>
            <person name="Wang Y."/>
            <person name="McGuire P.E."/>
            <person name="Liu S."/>
            <person name="Long H."/>
            <person name="Ramasamy R.K."/>
            <person name="Rodriguez J.C."/>
            <person name="Van S.L."/>
            <person name="Yuan L."/>
            <person name="Wang Z."/>
            <person name="Xia Z."/>
            <person name="Xiao L."/>
            <person name="Anderson O.D."/>
            <person name="Ouyang S."/>
            <person name="Liang Y."/>
            <person name="Zimin A.V."/>
            <person name="Pertea G."/>
            <person name="Qi P."/>
            <person name="Bennetzen J.L."/>
            <person name="Dai X."/>
            <person name="Dawson M.W."/>
            <person name="Muller H.G."/>
            <person name="Kugler K."/>
            <person name="Rivarola-Duarte L."/>
            <person name="Spannagl M."/>
            <person name="Mayer K.F.X."/>
            <person name="Lu F.H."/>
            <person name="Bevan M.W."/>
            <person name="Leroy P."/>
            <person name="Li P."/>
            <person name="You F.M."/>
            <person name="Sun Q."/>
            <person name="Liu Z."/>
            <person name="Lyons E."/>
            <person name="Wicker T."/>
            <person name="Salzberg S.L."/>
            <person name="Devos K.M."/>
            <person name="Dvorak J."/>
        </authorList>
    </citation>
    <scope>NUCLEOTIDE SEQUENCE [LARGE SCALE GENOMIC DNA]</scope>
    <source>
        <strain evidence="2">cv. AL8/78</strain>
    </source>
</reference>
<dbReference type="Proteomes" id="UP000015105">
    <property type="component" value="Chromosome 3D"/>
</dbReference>
<keyword evidence="1" id="KW-0472">Membrane</keyword>
<keyword evidence="1" id="KW-0812">Transmembrane</keyword>
<name>A0A453F0B3_AEGTS</name>
<keyword evidence="1" id="KW-1133">Transmembrane helix</keyword>
<keyword evidence="3" id="KW-1185">Reference proteome</keyword>
<accession>A0A453F0B3</accession>
<reference evidence="3" key="2">
    <citation type="journal article" date="2017" name="Nat. Plants">
        <title>The Aegilops tauschii genome reveals multiple impacts of transposons.</title>
        <authorList>
            <person name="Zhao G."/>
            <person name="Zou C."/>
            <person name="Li K."/>
            <person name="Wang K."/>
            <person name="Li T."/>
            <person name="Gao L."/>
            <person name="Zhang X."/>
            <person name="Wang H."/>
            <person name="Yang Z."/>
            <person name="Liu X."/>
            <person name="Jiang W."/>
            <person name="Mao L."/>
            <person name="Kong X."/>
            <person name="Jiao Y."/>
            <person name="Jia J."/>
        </authorList>
    </citation>
    <scope>NUCLEOTIDE SEQUENCE [LARGE SCALE GENOMIC DNA]</scope>
    <source>
        <strain evidence="3">cv. AL8/78</strain>
    </source>
</reference>
<reference evidence="2" key="5">
    <citation type="journal article" date="2021" name="G3 (Bethesda)">
        <title>Aegilops tauschii genome assembly Aet v5.0 features greater sequence contiguity and improved annotation.</title>
        <authorList>
            <person name="Wang L."/>
            <person name="Zhu T."/>
            <person name="Rodriguez J.C."/>
            <person name="Deal K.R."/>
            <person name="Dubcovsky J."/>
            <person name="McGuire P.E."/>
            <person name="Lux T."/>
            <person name="Spannagl M."/>
            <person name="Mayer K.F.X."/>
            <person name="Baldrich P."/>
            <person name="Meyers B.C."/>
            <person name="Huo N."/>
            <person name="Gu Y.Q."/>
            <person name="Zhou H."/>
            <person name="Devos K.M."/>
            <person name="Bennetzen J.L."/>
            <person name="Unver T."/>
            <person name="Budak H."/>
            <person name="Gulick P.J."/>
            <person name="Galiba G."/>
            <person name="Kalapos B."/>
            <person name="Nelson D.R."/>
            <person name="Li P."/>
            <person name="You F.M."/>
            <person name="Luo M.C."/>
            <person name="Dvorak J."/>
        </authorList>
    </citation>
    <scope>NUCLEOTIDE SEQUENCE [LARGE SCALE GENOMIC DNA]</scope>
    <source>
        <strain evidence="2">cv. AL8/78</strain>
    </source>
</reference>
<reference evidence="3" key="1">
    <citation type="journal article" date="2014" name="Science">
        <title>Ancient hybridizations among the ancestral genomes of bread wheat.</title>
        <authorList>
            <consortium name="International Wheat Genome Sequencing Consortium,"/>
            <person name="Marcussen T."/>
            <person name="Sandve S.R."/>
            <person name="Heier L."/>
            <person name="Spannagl M."/>
            <person name="Pfeifer M."/>
            <person name="Jakobsen K.S."/>
            <person name="Wulff B.B."/>
            <person name="Steuernagel B."/>
            <person name="Mayer K.F."/>
            <person name="Olsen O.A."/>
        </authorList>
    </citation>
    <scope>NUCLEOTIDE SEQUENCE [LARGE SCALE GENOMIC DNA]</scope>
    <source>
        <strain evidence="3">cv. AL8/78</strain>
    </source>
</reference>
<evidence type="ECO:0000313" key="2">
    <source>
        <dbReference type="EnsemblPlants" id="AET3Gv20528500.13"/>
    </source>
</evidence>
<protein>
    <submittedName>
        <fullName evidence="2">Uncharacterized protein</fullName>
    </submittedName>
</protein>
<sequence length="41" mass="5000">MFDCVRKILMWHLLLLLLMWLTTTLVILLHVCHHICRITKK</sequence>
<evidence type="ECO:0000256" key="1">
    <source>
        <dbReference type="SAM" id="Phobius"/>
    </source>
</evidence>
<evidence type="ECO:0000313" key="3">
    <source>
        <dbReference type="Proteomes" id="UP000015105"/>
    </source>
</evidence>